<feature type="repeat" description="WD" evidence="1">
    <location>
        <begin position="204"/>
        <end position="245"/>
    </location>
</feature>
<dbReference type="STRING" id="1156394.T0PV73"/>
<keyword evidence="1" id="KW-0853">WD repeat</keyword>
<dbReference type="OMA" id="STYITEW"/>
<dbReference type="SUPFAM" id="SSF50998">
    <property type="entry name" value="Quinoprotein alcohol dehydrogenase-like"/>
    <property type="match status" value="1"/>
</dbReference>
<dbReference type="RefSeq" id="XP_008620419.1">
    <property type="nucleotide sequence ID" value="XM_008622197.1"/>
</dbReference>
<dbReference type="AlphaFoldDB" id="T0PV73"/>
<dbReference type="Proteomes" id="UP000030762">
    <property type="component" value="Unassembled WGS sequence"/>
</dbReference>
<dbReference type="GO" id="GO:0000462">
    <property type="term" value="P:maturation of SSU-rRNA from tricistronic rRNA transcript (SSU-rRNA, 5.8S rRNA, LSU-rRNA)"/>
    <property type="evidence" value="ECO:0007669"/>
    <property type="project" value="InterPro"/>
</dbReference>
<evidence type="ECO:0000256" key="1">
    <source>
        <dbReference type="PROSITE-ProRule" id="PRU00221"/>
    </source>
</evidence>
<dbReference type="VEuPathDB" id="FungiDB:SDRG_16008"/>
<dbReference type="PANTHER" id="PTHR44163:SF1">
    <property type="entry name" value="U3 SMALL NUCLEOLAR RNA-ASSOCIATED PROTEIN 4 HOMOLOG"/>
    <property type="match status" value="1"/>
</dbReference>
<evidence type="ECO:0000313" key="4">
    <source>
        <dbReference type="Proteomes" id="UP000030762"/>
    </source>
</evidence>
<feature type="compositionally biased region" description="Acidic residues" evidence="2">
    <location>
        <begin position="43"/>
        <end position="52"/>
    </location>
</feature>
<feature type="region of interest" description="Disordered" evidence="2">
    <location>
        <begin position="35"/>
        <end position="55"/>
    </location>
</feature>
<evidence type="ECO:0000256" key="2">
    <source>
        <dbReference type="SAM" id="MobiDB-lite"/>
    </source>
</evidence>
<dbReference type="GO" id="GO:0003723">
    <property type="term" value="F:RNA binding"/>
    <property type="evidence" value="ECO:0007669"/>
    <property type="project" value="TreeGrafter"/>
</dbReference>
<dbReference type="SMART" id="SM00320">
    <property type="entry name" value="WD40"/>
    <property type="match status" value="10"/>
</dbReference>
<dbReference type="GO" id="GO:0032040">
    <property type="term" value="C:small-subunit processome"/>
    <property type="evidence" value="ECO:0007669"/>
    <property type="project" value="TreeGrafter"/>
</dbReference>
<dbReference type="SUPFAM" id="SSF50978">
    <property type="entry name" value="WD40 repeat-like"/>
    <property type="match status" value="1"/>
</dbReference>
<name>T0PV73_SAPDV</name>
<evidence type="ECO:0000313" key="3">
    <source>
        <dbReference type="EMBL" id="EQC26156.1"/>
    </source>
</evidence>
<dbReference type="OrthoDB" id="8883818at2759"/>
<dbReference type="Pfam" id="PF00400">
    <property type="entry name" value="WD40"/>
    <property type="match status" value="1"/>
</dbReference>
<dbReference type="InParanoid" id="T0PV73"/>
<dbReference type="InterPro" id="IPR036322">
    <property type="entry name" value="WD40_repeat_dom_sf"/>
</dbReference>
<proteinExistence type="predicted"/>
<dbReference type="eggNOG" id="KOG2048">
    <property type="taxonomic scope" value="Eukaryota"/>
</dbReference>
<dbReference type="GO" id="GO:0030686">
    <property type="term" value="C:90S preribosome"/>
    <property type="evidence" value="ECO:0007669"/>
    <property type="project" value="InterPro"/>
</dbReference>
<protein>
    <submittedName>
        <fullName evidence="3">Uncharacterized protein</fullName>
    </submittedName>
</protein>
<gene>
    <name evidence="3" type="ORF">SDRG_16008</name>
</gene>
<dbReference type="PROSITE" id="PS50082">
    <property type="entry name" value="WD_REPEATS_2"/>
    <property type="match status" value="2"/>
</dbReference>
<dbReference type="EMBL" id="JH767240">
    <property type="protein sequence ID" value="EQC26156.1"/>
    <property type="molecule type" value="Genomic_DNA"/>
</dbReference>
<feature type="repeat" description="WD" evidence="1">
    <location>
        <begin position="73"/>
        <end position="107"/>
    </location>
</feature>
<dbReference type="Gene3D" id="2.130.10.10">
    <property type="entry name" value="YVTN repeat-like/Quinoprotein amine dehydrogenase"/>
    <property type="match status" value="3"/>
</dbReference>
<sequence length="725" mass="79137">MTGRYTGRRGGWCHFASSTSMAPKTKRAADAMTTTPAIAEPTTTEEDGDSVEGDVPSPTSVLAACKVHRCRFLKYEPSTVTALAYNADGTRLAVARQNGDVELWNVNGHDMHFHAVVGGRGSAVTSSVQWTSTGRLFAASLDGMLREIDLESLRFIHALHANGGPIWCMQYHASDNTLAVGCEDGRVRLFTMDEDEPLYFRKALGSTGRRVVSVAWHAASDALFSGNDEGVIYMWNASTGRNESRMTLERYARHTTAVVWSLLVLDDLTVISGDSNGNVQTWDGITGTLMQTFAQLTADVLAMALDPTETVLFASGIDNQVISLRRSATTKLFNYTYSHRAHTHDVRALAISGNADDPLLVSGGVDTHLITYPTATYNTCRPTKISPLPPRQFLALATEKRLLLSQHTTALDVWSLAGAAPKLLAQLQMTGDANLVCSAISPNGEFVACSTSTELKVFRLEGHNVTKVALTAALAQPAYSLLFTADSTHLITGDVVVRVLDMQSLSVLKTFSTPHALQTKTLAVSRDGQWLASGDIGNHLSVFNLDSMQYYCELPQPASMHTAIALDPSGKTLVATTISNHFACYDVERKSLTDWSRENAHKLPEELFAMHASLQGVLFHPTQPNSIVLWSQRFMLHIDIDQPIQAPKATKRRRLSVAAKDDDTSGDDADVAPASTFHFVDKYGPIAYAAFFATSKLPELVLVETPFFKMLHALPNALKRRKYAQ</sequence>
<reference evidence="3 4" key="1">
    <citation type="submission" date="2012-04" db="EMBL/GenBank/DDBJ databases">
        <title>The Genome Sequence of Saprolegnia declina VS20.</title>
        <authorList>
            <consortium name="The Broad Institute Genome Sequencing Platform"/>
            <person name="Russ C."/>
            <person name="Nusbaum C."/>
            <person name="Tyler B."/>
            <person name="van West P."/>
            <person name="Dieguez-Uribeondo J."/>
            <person name="de Bruijn I."/>
            <person name="Tripathy S."/>
            <person name="Jiang R."/>
            <person name="Young S.K."/>
            <person name="Zeng Q."/>
            <person name="Gargeya S."/>
            <person name="Fitzgerald M."/>
            <person name="Haas B."/>
            <person name="Abouelleil A."/>
            <person name="Alvarado L."/>
            <person name="Arachchi H.M."/>
            <person name="Berlin A."/>
            <person name="Chapman S.B."/>
            <person name="Goldberg J."/>
            <person name="Griggs A."/>
            <person name="Gujja S."/>
            <person name="Hansen M."/>
            <person name="Howarth C."/>
            <person name="Imamovic A."/>
            <person name="Larimer J."/>
            <person name="McCowen C."/>
            <person name="Montmayeur A."/>
            <person name="Murphy C."/>
            <person name="Neiman D."/>
            <person name="Pearson M."/>
            <person name="Priest M."/>
            <person name="Roberts A."/>
            <person name="Saif S."/>
            <person name="Shea T."/>
            <person name="Sisk P."/>
            <person name="Sykes S."/>
            <person name="Wortman J."/>
            <person name="Nusbaum C."/>
            <person name="Birren B."/>
        </authorList>
    </citation>
    <scope>NUCLEOTIDE SEQUENCE [LARGE SCALE GENOMIC DNA]</scope>
    <source>
        <strain evidence="3 4">VS20</strain>
    </source>
</reference>
<keyword evidence="4" id="KW-1185">Reference proteome</keyword>
<dbReference type="InterPro" id="IPR011047">
    <property type="entry name" value="Quinoprotein_ADH-like_sf"/>
</dbReference>
<dbReference type="InterPro" id="IPR001680">
    <property type="entry name" value="WD40_rpt"/>
</dbReference>
<dbReference type="GO" id="GO:0034455">
    <property type="term" value="C:t-UTP complex"/>
    <property type="evidence" value="ECO:0007669"/>
    <property type="project" value="TreeGrafter"/>
</dbReference>
<accession>T0PV73</accession>
<dbReference type="InterPro" id="IPR015943">
    <property type="entry name" value="WD40/YVTN_repeat-like_dom_sf"/>
</dbReference>
<dbReference type="GeneID" id="19956735"/>
<dbReference type="InterPro" id="IPR046351">
    <property type="entry name" value="UTP4"/>
</dbReference>
<dbReference type="PANTHER" id="PTHR44163">
    <property type="entry name" value="U3 SMALL NUCLEOLAR RNA-ASSOCIATED PROTEIN 4 HOMOLOG"/>
    <property type="match status" value="1"/>
</dbReference>
<organism evidence="3 4">
    <name type="scientific">Saprolegnia diclina (strain VS20)</name>
    <dbReference type="NCBI Taxonomy" id="1156394"/>
    <lineage>
        <taxon>Eukaryota</taxon>
        <taxon>Sar</taxon>
        <taxon>Stramenopiles</taxon>
        <taxon>Oomycota</taxon>
        <taxon>Saprolegniomycetes</taxon>
        <taxon>Saprolegniales</taxon>
        <taxon>Saprolegniaceae</taxon>
        <taxon>Saprolegnia</taxon>
    </lineage>
</organism>